<evidence type="ECO:0000313" key="2">
    <source>
        <dbReference type="Proteomes" id="UP001267878"/>
    </source>
</evidence>
<reference evidence="1 2" key="1">
    <citation type="submission" date="2023-07" db="EMBL/GenBank/DDBJ databases">
        <title>Sorghum-associated microbial communities from plants grown in Nebraska, USA.</title>
        <authorList>
            <person name="Schachtman D."/>
        </authorList>
    </citation>
    <scope>NUCLEOTIDE SEQUENCE [LARGE SCALE GENOMIC DNA]</scope>
    <source>
        <strain evidence="1 2">BE187</strain>
    </source>
</reference>
<comment type="caution">
    <text evidence="1">The sequence shown here is derived from an EMBL/GenBank/DDBJ whole genome shotgun (WGS) entry which is preliminary data.</text>
</comment>
<evidence type="ECO:0000313" key="1">
    <source>
        <dbReference type="EMBL" id="MDR7098858.1"/>
    </source>
</evidence>
<dbReference type="Proteomes" id="UP001267878">
    <property type="component" value="Unassembled WGS sequence"/>
</dbReference>
<name>A0ABU1VNM1_9GAMM</name>
<dbReference type="EMBL" id="JAVDVW010000001">
    <property type="protein sequence ID" value="MDR7098858.1"/>
    <property type="molecule type" value="Genomic_DNA"/>
</dbReference>
<protein>
    <recommendedName>
        <fullName evidence="3">Secreted protein</fullName>
    </recommendedName>
</protein>
<gene>
    <name evidence="1" type="ORF">J2X04_001205</name>
</gene>
<evidence type="ECO:0008006" key="3">
    <source>
        <dbReference type="Google" id="ProtNLM"/>
    </source>
</evidence>
<organism evidence="1 2">
    <name type="scientific">Agrilutibacter niabensis</name>
    <dbReference type="NCBI Taxonomy" id="380628"/>
    <lineage>
        <taxon>Bacteria</taxon>
        <taxon>Pseudomonadati</taxon>
        <taxon>Pseudomonadota</taxon>
        <taxon>Gammaproteobacteria</taxon>
        <taxon>Lysobacterales</taxon>
        <taxon>Lysobacteraceae</taxon>
        <taxon>Agrilutibacter</taxon>
    </lineage>
</organism>
<sequence length="124" mass="12521">MAVALSVSATLIAGSAISHPQPKILCHNIGGPFDLGANCEATGNCTFILPDGGTVTFTGNQFLGILIGASGDQAVAAHLAHGDGFATAIYDPPLHLASVVGPHQESNVECLATRVIPQPPEPGN</sequence>
<accession>A0ABU1VNM1</accession>
<proteinExistence type="predicted"/>
<keyword evidence="2" id="KW-1185">Reference proteome</keyword>